<dbReference type="PANTHER" id="PTHR31029:SF3">
    <property type="entry name" value="IRK-INTERACTING PROTEIN"/>
    <property type="match status" value="1"/>
</dbReference>
<keyword evidence="4" id="KW-1185">Reference proteome</keyword>
<reference evidence="3" key="1">
    <citation type="submission" date="2023-05" db="EMBL/GenBank/DDBJ databases">
        <title>Nepenthes gracilis genome sequencing.</title>
        <authorList>
            <person name="Fukushima K."/>
        </authorList>
    </citation>
    <scope>NUCLEOTIDE SEQUENCE</scope>
    <source>
        <strain evidence="3">SING2019-196</strain>
    </source>
</reference>
<comment type="caution">
    <text evidence="3">The sequence shown here is derived from an EMBL/GenBank/DDBJ whole genome shotgun (WGS) entry which is preliminary data.</text>
</comment>
<sequence length="186" mass="20833">MELALKYVKRALYFLHLTCGPSHPNTAATYTKVAMMEQSLGTVHVALRYLQKALKFSPAEVNSQPDKTRGVNLSRLFPWLKKKEKSENSPLRTESEQTSQVFEDGAIVSVEMLKKELIEANQKKDAALKEVAEMRSSFGELKQKLENLEAYCEELKGAVGQAVQPGNLGNLSRERNCSMEVQVGRT</sequence>
<feature type="coiled-coil region" evidence="2">
    <location>
        <begin position="110"/>
        <end position="158"/>
    </location>
</feature>
<accession>A0AAD3SKG4</accession>
<keyword evidence="1" id="KW-0802">TPR repeat</keyword>
<dbReference type="Gene3D" id="1.25.40.10">
    <property type="entry name" value="Tetratricopeptide repeat domain"/>
    <property type="match status" value="1"/>
</dbReference>
<gene>
    <name evidence="3" type="ORF">Nepgr_014673</name>
</gene>
<dbReference type="PANTHER" id="PTHR31029">
    <property type="entry name" value="CYCLIN-DEPENDENT KINASE-LIKE PROTEIN"/>
    <property type="match status" value="1"/>
</dbReference>
<evidence type="ECO:0000313" key="4">
    <source>
        <dbReference type="Proteomes" id="UP001279734"/>
    </source>
</evidence>
<protein>
    <submittedName>
        <fullName evidence="3">Uncharacterized protein</fullName>
    </submittedName>
</protein>
<dbReference type="InterPro" id="IPR019734">
    <property type="entry name" value="TPR_rpt"/>
</dbReference>
<dbReference type="InterPro" id="IPR042316">
    <property type="entry name" value="IRKI-like"/>
</dbReference>
<evidence type="ECO:0000256" key="1">
    <source>
        <dbReference type="PROSITE-ProRule" id="PRU00339"/>
    </source>
</evidence>
<dbReference type="Proteomes" id="UP001279734">
    <property type="component" value="Unassembled WGS sequence"/>
</dbReference>
<name>A0AAD3SKG4_NEPGR</name>
<organism evidence="3 4">
    <name type="scientific">Nepenthes gracilis</name>
    <name type="common">Slender pitcher plant</name>
    <dbReference type="NCBI Taxonomy" id="150966"/>
    <lineage>
        <taxon>Eukaryota</taxon>
        <taxon>Viridiplantae</taxon>
        <taxon>Streptophyta</taxon>
        <taxon>Embryophyta</taxon>
        <taxon>Tracheophyta</taxon>
        <taxon>Spermatophyta</taxon>
        <taxon>Magnoliopsida</taxon>
        <taxon>eudicotyledons</taxon>
        <taxon>Gunneridae</taxon>
        <taxon>Pentapetalae</taxon>
        <taxon>Caryophyllales</taxon>
        <taxon>Nepenthaceae</taxon>
        <taxon>Nepenthes</taxon>
    </lineage>
</organism>
<dbReference type="AlphaFoldDB" id="A0AAD3SKG4"/>
<proteinExistence type="predicted"/>
<feature type="repeat" description="TPR" evidence="1">
    <location>
        <begin position="27"/>
        <end position="60"/>
    </location>
</feature>
<evidence type="ECO:0000256" key="2">
    <source>
        <dbReference type="SAM" id="Coils"/>
    </source>
</evidence>
<dbReference type="PROSITE" id="PS50005">
    <property type="entry name" value="TPR"/>
    <property type="match status" value="1"/>
</dbReference>
<dbReference type="EMBL" id="BSYO01000012">
    <property type="protein sequence ID" value="GMH12832.1"/>
    <property type="molecule type" value="Genomic_DNA"/>
</dbReference>
<keyword evidence="2" id="KW-0175">Coiled coil</keyword>
<dbReference type="InterPro" id="IPR011990">
    <property type="entry name" value="TPR-like_helical_dom_sf"/>
</dbReference>
<evidence type="ECO:0000313" key="3">
    <source>
        <dbReference type="EMBL" id="GMH12832.1"/>
    </source>
</evidence>